<dbReference type="EMBL" id="JWIN03000012">
    <property type="protein sequence ID" value="KAB1269928.1"/>
    <property type="molecule type" value="Genomic_DNA"/>
</dbReference>
<gene>
    <name evidence="2" type="ORF">Cadr_000016596</name>
</gene>
<feature type="region of interest" description="Disordered" evidence="1">
    <location>
        <begin position="55"/>
        <end position="85"/>
    </location>
</feature>
<accession>A0A5N4DFM8</accession>
<dbReference type="AlphaFoldDB" id="A0A5N4DFM8"/>
<protein>
    <submittedName>
        <fullName evidence="2">Uncharacterized protein</fullName>
    </submittedName>
</protein>
<organism evidence="2 3">
    <name type="scientific">Camelus dromedarius</name>
    <name type="common">Dromedary</name>
    <name type="synonym">Arabian camel</name>
    <dbReference type="NCBI Taxonomy" id="9838"/>
    <lineage>
        <taxon>Eukaryota</taxon>
        <taxon>Metazoa</taxon>
        <taxon>Chordata</taxon>
        <taxon>Craniata</taxon>
        <taxon>Vertebrata</taxon>
        <taxon>Euteleostomi</taxon>
        <taxon>Mammalia</taxon>
        <taxon>Eutheria</taxon>
        <taxon>Laurasiatheria</taxon>
        <taxon>Artiodactyla</taxon>
        <taxon>Tylopoda</taxon>
        <taxon>Camelidae</taxon>
        <taxon>Camelus</taxon>
    </lineage>
</organism>
<dbReference type="Proteomes" id="UP000299084">
    <property type="component" value="Unassembled WGS sequence"/>
</dbReference>
<comment type="caution">
    <text evidence="2">The sequence shown here is derived from an EMBL/GenBank/DDBJ whole genome shotgun (WGS) entry which is preliminary data.</text>
</comment>
<evidence type="ECO:0000256" key="1">
    <source>
        <dbReference type="SAM" id="MobiDB-lite"/>
    </source>
</evidence>
<evidence type="ECO:0000313" key="3">
    <source>
        <dbReference type="Proteomes" id="UP000299084"/>
    </source>
</evidence>
<proteinExistence type="predicted"/>
<evidence type="ECO:0000313" key="2">
    <source>
        <dbReference type="EMBL" id="KAB1269928.1"/>
    </source>
</evidence>
<keyword evidence="3" id="KW-1185">Reference proteome</keyword>
<sequence>MARGEGQERKIFGIPSTQDDSSVVKVGFDHVSHRLQLVYSLTRINLNPYLRIRIPNASYTGPKSPSLVENPRLSEKSRDPLASQEDSSSMFVNFVINHSNSSQTLFQKPRLVVTRGNSSLRL</sequence>
<name>A0A5N4DFM8_CAMDR</name>
<reference evidence="2 3" key="1">
    <citation type="journal article" date="2019" name="Mol. Ecol. Resour.">
        <title>Improving Illumina assemblies with Hi-C and long reads: an example with the North African dromedary.</title>
        <authorList>
            <person name="Elbers J.P."/>
            <person name="Rogers M.F."/>
            <person name="Perelman P.L."/>
            <person name="Proskuryakova A.A."/>
            <person name="Serdyukova N.A."/>
            <person name="Johnson W.E."/>
            <person name="Horin P."/>
            <person name="Corander J."/>
            <person name="Murphy D."/>
            <person name="Burger P.A."/>
        </authorList>
    </citation>
    <scope>NUCLEOTIDE SEQUENCE [LARGE SCALE GENOMIC DNA]</scope>
    <source>
        <strain evidence="2">Drom800</strain>
        <tissue evidence="2">Blood</tissue>
    </source>
</reference>